<keyword evidence="1" id="KW-1133">Transmembrane helix</keyword>
<protein>
    <recommendedName>
        <fullName evidence="4">PDZ domain-containing protein</fullName>
    </recommendedName>
</protein>
<proteinExistence type="predicted"/>
<dbReference type="InterPro" id="IPR036034">
    <property type="entry name" value="PDZ_sf"/>
</dbReference>
<dbReference type="SUPFAM" id="SSF50156">
    <property type="entry name" value="PDZ domain-like"/>
    <property type="match status" value="1"/>
</dbReference>
<dbReference type="Proteomes" id="UP000199181">
    <property type="component" value="Unassembled WGS sequence"/>
</dbReference>
<organism evidence="2 3">
    <name type="scientific">Stigmatella erecta</name>
    <dbReference type="NCBI Taxonomy" id="83460"/>
    <lineage>
        <taxon>Bacteria</taxon>
        <taxon>Pseudomonadati</taxon>
        <taxon>Myxococcota</taxon>
        <taxon>Myxococcia</taxon>
        <taxon>Myxococcales</taxon>
        <taxon>Cystobacterineae</taxon>
        <taxon>Archangiaceae</taxon>
        <taxon>Stigmatella</taxon>
    </lineage>
</organism>
<dbReference type="EMBL" id="FOIJ01000003">
    <property type="protein sequence ID" value="SET61046.1"/>
    <property type="molecule type" value="Genomic_DNA"/>
</dbReference>
<feature type="transmembrane region" description="Helical" evidence="1">
    <location>
        <begin position="12"/>
        <end position="33"/>
    </location>
</feature>
<evidence type="ECO:0008006" key="4">
    <source>
        <dbReference type="Google" id="ProtNLM"/>
    </source>
</evidence>
<dbReference type="RefSeq" id="WP_093518212.1">
    <property type="nucleotide sequence ID" value="NZ_FOIJ01000003.1"/>
</dbReference>
<dbReference type="Gene3D" id="2.30.42.10">
    <property type="match status" value="1"/>
</dbReference>
<keyword evidence="1" id="KW-0812">Transmembrane</keyword>
<keyword evidence="1" id="KW-0472">Membrane</keyword>
<evidence type="ECO:0000313" key="3">
    <source>
        <dbReference type="Proteomes" id="UP000199181"/>
    </source>
</evidence>
<evidence type="ECO:0000256" key="1">
    <source>
        <dbReference type="SAM" id="Phobius"/>
    </source>
</evidence>
<accession>A0A1I0FRE0</accession>
<dbReference type="AlphaFoldDB" id="A0A1I0FRE0"/>
<sequence length="183" mass="19872">MAAFSRLSLRSLCRFGMIAFCVLAAGYALHGVLEPWVPSPLADAHVSIMKTSALEPAAEEECLPTSGSSPLKVSQTGPFRYEIELQGMDMRGAACGPRGYQLVPAFKNGQVSGLLLISIRPGSVLLQLGLREQDVLRSINSIPLDSPEAALELYVQGLGTTSRFVLDLERGGKLLRYTYFLKR</sequence>
<keyword evidence="3" id="KW-1185">Reference proteome</keyword>
<name>A0A1I0FRE0_9BACT</name>
<reference evidence="3" key="1">
    <citation type="submission" date="2016-10" db="EMBL/GenBank/DDBJ databases">
        <authorList>
            <person name="Varghese N."/>
            <person name="Submissions S."/>
        </authorList>
    </citation>
    <scope>NUCLEOTIDE SEQUENCE [LARGE SCALE GENOMIC DNA]</scope>
    <source>
        <strain evidence="3">DSM 16858</strain>
    </source>
</reference>
<gene>
    <name evidence="2" type="ORF">SAMN05443639_103537</name>
</gene>
<evidence type="ECO:0000313" key="2">
    <source>
        <dbReference type="EMBL" id="SET61046.1"/>
    </source>
</evidence>